<dbReference type="Gene3D" id="3.30.465.10">
    <property type="match status" value="1"/>
</dbReference>
<dbReference type="InterPro" id="IPR016169">
    <property type="entry name" value="FAD-bd_PCMH_sub2"/>
</dbReference>
<evidence type="ECO:0000259" key="7">
    <source>
        <dbReference type="PROSITE" id="PS51387"/>
    </source>
</evidence>
<dbReference type="EMBL" id="MU853348">
    <property type="protein sequence ID" value="KAK4110898.1"/>
    <property type="molecule type" value="Genomic_DNA"/>
</dbReference>
<organism evidence="8 9">
    <name type="scientific">Canariomyces notabilis</name>
    <dbReference type="NCBI Taxonomy" id="2074819"/>
    <lineage>
        <taxon>Eukaryota</taxon>
        <taxon>Fungi</taxon>
        <taxon>Dikarya</taxon>
        <taxon>Ascomycota</taxon>
        <taxon>Pezizomycotina</taxon>
        <taxon>Sordariomycetes</taxon>
        <taxon>Sordariomycetidae</taxon>
        <taxon>Sordariales</taxon>
        <taxon>Chaetomiaceae</taxon>
        <taxon>Canariomyces</taxon>
    </lineage>
</organism>
<dbReference type="Pfam" id="PF01565">
    <property type="entry name" value="FAD_binding_4"/>
    <property type="match status" value="1"/>
</dbReference>
<dbReference type="GeneID" id="89935975"/>
<feature type="chain" id="PRO_5042893130" evidence="6">
    <location>
        <begin position="23"/>
        <end position="499"/>
    </location>
</feature>
<dbReference type="InterPro" id="IPR050416">
    <property type="entry name" value="FAD-linked_Oxidoreductase"/>
</dbReference>
<dbReference type="InterPro" id="IPR012951">
    <property type="entry name" value="BBE"/>
</dbReference>
<reference evidence="8" key="2">
    <citation type="submission" date="2023-05" db="EMBL/GenBank/DDBJ databases">
        <authorList>
            <consortium name="Lawrence Berkeley National Laboratory"/>
            <person name="Steindorff A."/>
            <person name="Hensen N."/>
            <person name="Bonometti L."/>
            <person name="Westerberg I."/>
            <person name="Brannstrom I.O."/>
            <person name="Guillou S."/>
            <person name="Cros-Aarteil S."/>
            <person name="Calhoun S."/>
            <person name="Haridas S."/>
            <person name="Kuo A."/>
            <person name="Mondo S."/>
            <person name="Pangilinan J."/>
            <person name="Riley R."/>
            <person name="Labutti K."/>
            <person name="Andreopoulos B."/>
            <person name="Lipzen A."/>
            <person name="Chen C."/>
            <person name="Yanf M."/>
            <person name="Daum C."/>
            <person name="Ng V."/>
            <person name="Clum A."/>
            <person name="Ohm R."/>
            <person name="Martin F."/>
            <person name="Silar P."/>
            <person name="Natvig D."/>
            <person name="Lalanne C."/>
            <person name="Gautier V."/>
            <person name="Ament-Velasquez S.L."/>
            <person name="Kruys A."/>
            <person name="Hutchinson M.I."/>
            <person name="Powell A.J."/>
            <person name="Barry K."/>
            <person name="Miller A.N."/>
            <person name="Grigoriev I.V."/>
            <person name="Debuchy R."/>
            <person name="Gladieux P."/>
            <person name="Thoren M.H."/>
            <person name="Johannesson H."/>
        </authorList>
    </citation>
    <scope>NUCLEOTIDE SEQUENCE</scope>
    <source>
        <strain evidence="8">CBS 508.74</strain>
    </source>
</reference>
<dbReference type="SUPFAM" id="SSF56176">
    <property type="entry name" value="FAD-binding/transporter-associated domain-like"/>
    <property type="match status" value="1"/>
</dbReference>
<dbReference type="PANTHER" id="PTHR42973:SF9">
    <property type="entry name" value="FAD-BINDING PCMH-TYPE DOMAIN-CONTAINING PROTEIN-RELATED"/>
    <property type="match status" value="1"/>
</dbReference>
<evidence type="ECO:0000256" key="1">
    <source>
        <dbReference type="ARBA" id="ARBA00001974"/>
    </source>
</evidence>
<keyword evidence="4" id="KW-0274">FAD</keyword>
<dbReference type="GO" id="GO:0071949">
    <property type="term" value="F:FAD binding"/>
    <property type="evidence" value="ECO:0007669"/>
    <property type="project" value="InterPro"/>
</dbReference>
<name>A0AAN6QJ32_9PEZI</name>
<dbReference type="PANTHER" id="PTHR42973">
    <property type="entry name" value="BINDING OXIDOREDUCTASE, PUTATIVE (AFU_ORTHOLOGUE AFUA_1G17690)-RELATED"/>
    <property type="match status" value="1"/>
</dbReference>
<dbReference type="InterPro" id="IPR006094">
    <property type="entry name" value="Oxid_FAD_bind_N"/>
</dbReference>
<dbReference type="Proteomes" id="UP001302812">
    <property type="component" value="Unassembled WGS sequence"/>
</dbReference>
<evidence type="ECO:0000256" key="3">
    <source>
        <dbReference type="ARBA" id="ARBA00022630"/>
    </source>
</evidence>
<evidence type="ECO:0000313" key="8">
    <source>
        <dbReference type="EMBL" id="KAK4110898.1"/>
    </source>
</evidence>
<dbReference type="Pfam" id="PF08031">
    <property type="entry name" value="BBE"/>
    <property type="match status" value="1"/>
</dbReference>
<keyword evidence="3" id="KW-0285">Flavoprotein</keyword>
<protein>
    <submittedName>
        <fullName evidence="8">FAD-binding domain-containing protein</fullName>
    </submittedName>
</protein>
<dbReference type="InterPro" id="IPR016164">
    <property type="entry name" value="FAD-linked_Oxase-like_C"/>
</dbReference>
<dbReference type="AlphaFoldDB" id="A0AAN6QJ32"/>
<comment type="similarity">
    <text evidence="2">Belongs to the oxygen-dependent FAD-linked oxidoreductase family.</text>
</comment>
<evidence type="ECO:0000256" key="6">
    <source>
        <dbReference type="SAM" id="SignalP"/>
    </source>
</evidence>
<dbReference type="SUPFAM" id="SSF55103">
    <property type="entry name" value="FAD-linked oxidases, C-terminal domain"/>
    <property type="match status" value="1"/>
</dbReference>
<dbReference type="RefSeq" id="XP_064668468.1">
    <property type="nucleotide sequence ID" value="XM_064811850.1"/>
</dbReference>
<dbReference type="PROSITE" id="PS51387">
    <property type="entry name" value="FAD_PCMH"/>
    <property type="match status" value="1"/>
</dbReference>
<dbReference type="InterPro" id="IPR016166">
    <property type="entry name" value="FAD-bd_PCMH"/>
</dbReference>
<dbReference type="GO" id="GO:0016491">
    <property type="term" value="F:oxidoreductase activity"/>
    <property type="evidence" value="ECO:0007669"/>
    <property type="project" value="UniProtKB-KW"/>
</dbReference>
<sequence>MASFWSLLTLYAGLVFLQLAQAQATCNLSPRIAEQLRSLLSPRSEVVLTSNASFATDFVQRFSVNRAPSFVVAVKPASAADVGRVVRYASQNNVPFLATGGGHGYTWSLSRLQCGIDLDLSSFDSIAIDNAANTMTIGGSALSDNVTRALYAAGKELPVGMCTCVGFTGFTLGGGIGPYSGLYGAASDSLISAELVTGTGQLLTVSKTQHPDLFWGLKGAGFNYGVATALTFRVYPATNGGQAVVTNMIFPGALNGTVWQVLSAFFGNQPKELGLALSVGYQEQRGGMVIIVGFVYAGPEAESTALLKPFLDLNPLNLQILNTPWEDVPEVIVYGATRAGCQKGAQFVPYSVNLYKVDVPNLINVVGYMQTTLAANATLRSAIVTWAQYAPYGFQRYADDSSAFPYRAATAFVQINAFSPSAEQVPALDGFARELRDRFQRGSGSRSLETYVHFGHGDETPAAWYSARKLPRLQELKRVYDPKSLFSWYNAVPVRRDYW</sequence>
<accession>A0AAN6QJ32</accession>
<dbReference type="InterPro" id="IPR036318">
    <property type="entry name" value="FAD-bd_PCMH-like_sf"/>
</dbReference>
<feature type="domain" description="FAD-binding PCMH-type" evidence="7">
    <location>
        <begin position="64"/>
        <end position="237"/>
    </location>
</feature>
<evidence type="ECO:0000256" key="5">
    <source>
        <dbReference type="ARBA" id="ARBA00023002"/>
    </source>
</evidence>
<evidence type="ECO:0000313" key="9">
    <source>
        <dbReference type="Proteomes" id="UP001302812"/>
    </source>
</evidence>
<feature type="signal peptide" evidence="6">
    <location>
        <begin position="1"/>
        <end position="22"/>
    </location>
</feature>
<proteinExistence type="inferred from homology"/>
<keyword evidence="6" id="KW-0732">Signal</keyword>
<evidence type="ECO:0000256" key="4">
    <source>
        <dbReference type="ARBA" id="ARBA00022827"/>
    </source>
</evidence>
<comment type="cofactor">
    <cofactor evidence="1">
        <name>FAD</name>
        <dbReference type="ChEBI" id="CHEBI:57692"/>
    </cofactor>
</comment>
<reference evidence="8" key="1">
    <citation type="journal article" date="2023" name="Mol. Phylogenet. Evol.">
        <title>Genome-scale phylogeny and comparative genomics of the fungal order Sordariales.</title>
        <authorList>
            <person name="Hensen N."/>
            <person name="Bonometti L."/>
            <person name="Westerberg I."/>
            <person name="Brannstrom I.O."/>
            <person name="Guillou S."/>
            <person name="Cros-Aarteil S."/>
            <person name="Calhoun S."/>
            <person name="Haridas S."/>
            <person name="Kuo A."/>
            <person name="Mondo S."/>
            <person name="Pangilinan J."/>
            <person name="Riley R."/>
            <person name="LaButti K."/>
            <person name="Andreopoulos B."/>
            <person name="Lipzen A."/>
            <person name="Chen C."/>
            <person name="Yan M."/>
            <person name="Daum C."/>
            <person name="Ng V."/>
            <person name="Clum A."/>
            <person name="Steindorff A."/>
            <person name="Ohm R.A."/>
            <person name="Martin F."/>
            <person name="Silar P."/>
            <person name="Natvig D.O."/>
            <person name="Lalanne C."/>
            <person name="Gautier V."/>
            <person name="Ament-Velasquez S.L."/>
            <person name="Kruys A."/>
            <person name="Hutchinson M.I."/>
            <person name="Powell A.J."/>
            <person name="Barry K."/>
            <person name="Miller A.N."/>
            <person name="Grigoriev I.V."/>
            <person name="Debuchy R."/>
            <person name="Gladieux P."/>
            <person name="Hiltunen Thoren M."/>
            <person name="Johannesson H."/>
        </authorList>
    </citation>
    <scope>NUCLEOTIDE SEQUENCE</scope>
    <source>
        <strain evidence="8">CBS 508.74</strain>
    </source>
</reference>
<gene>
    <name evidence="8" type="ORF">N656DRAFT_712813</name>
</gene>
<evidence type="ECO:0000256" key="2">
    <source>
        <dbReference type="ARBA" id="ARBA00005466"/>
    </source>
</evidence>
<dbReference type="Gene3D" id="3.40.462.20">
    <property type="match status" value="1"/>
</dbReference>
<comment type="caution">
    <text evidence="8">The sequence shown here is derived from an EMBL/GenBank/DDBJ whole genome shotgun (WGS) entry which is preliminary data.</text>
</comment>
<keyword evidence="5" id="KW-0560">Oxidoreductase</keyword>
<keyword evidence="9" id="KW-1185">Reference proteome</keyword>